<keyword evidence="7" id="KW-0106">Calcium</keyword>
<dbReference type="GO" id="GO:0046872">
    <property type="term" value="F:metal ion binding"/>
    <property type="evidence" value="ECO:0007669"/>
    <property type="project" value="UniProtKB-KW"/>
</dbReference>
<evidence type="ECO:0000256" key="5">
    <source>
        <dbReference type="ARBA" id="ARBA00022729"/>
    </source>
</evidence>
<evidence type="ECO:0000256" key="4">
    <source>
        <dbReference type="ARBA" id="ARBA00022723"/>
    </source>
</evidence>
<dbReference type="PANTHER" id="PTHR33938:SF15">
    <property type="entry name" value="FERULOYL ESTERASE B-RELATED"/>
    <property type="match status" value="1"/>
</dbReference>
<comment type="catalytic activity">
    <reaction evidence="9">
        <text>feruloyl-polysaccharide + H2O = ferulate + polysaccharide.</text>
        <dbReference type="EC" id="3.1.1.73"/>
    </reaction>
</comment>
<accession>A0AAD7CTC6</accession>
<keyword evidence="3" id="KW-0624">Polysaccharide degradation</keyword>
<sequence>AAASSAHCLSLQQTLHLENTTILNVTYLQYVAAPKNMTTPGICQSTAPFTSAPLCHVQFVINTTSTSAVHAEAWLPDTWFGRFMATGNGASTDVRIDYISLDYGASLHFATFGTDNGHDGPSGLPFLEVINDFAFRAVHVEAVIGKQIVQVYYETPAAKSYYLGCSTGGRQGTQAALKFPGDFDGILAGAPATDFNHLTGWSGLLTHFVGATDPSMTAVDTSPKFIPPPLWTVVSTEILRQCDALDGLVDGIITEPDDCDFRPDTLACRGNQTDNCLTPPQVEALKNIYSPILGLQGQLIYPRYSPGAEADPIATALIFGGAFFPFTADWERYVILNVTEHNFTNFGLPDIVLLFDKINAGGIVTFNGDLSAFRDRGGKFITYHGDRIISSTNSKRVYDLISQTLTMPSFDDFYRLFLIQGMSHCFGGIGAPAFGQGISPGLNIVNTSSHNILLALVDWVEGGVAPATIIGSGANNTERTHCRYPMKSVQRFGVCLCPAQGMNSLNGNILFSEVLQIHTYLLLGMCIVLKLNLLFFDMPTGDLRSGPEIQAWDGSRASHSSTYG</sequence>
<evidence type="ECO:0000313" key="13">
    <source>
        <dbReference type="Proteomes" id="UP001221757"/>
    </source>
</evidence>
<keyword evidence="8" id="KW-1015">Disulfide bond</keyword>
<evidence type="ECO:0000256" key="11">
    <source>
        <dbReference type="SAM" id="Phobius"/>
    </source>
</evidence>
<gene>
    <name evidence="12" type="ORF">B0H17DRAFT_952966</name>
</gene>
<evidence type="ECO:0000256" key="9">
    <source>
        <dbReference type="ARBA" id="ARBA00034075"/>
    </source>
</evidence>
<keyword evidence="11" id="KW-0812">Transmembrane</keyword>
<proteinExistence type="inferred from homology"/>
<evidence type="ECO:0000256" key="8">
    <source>
        <dbReference type="ARBA" id="ARBA00023157"/>
    </source>
</evidence>
<protein>
    <recommendedName>
        <fullName evidence="10">Carboxylic ester hydrolase</fullName>
        <ecNumber evidence="10">3.1.1.-</ecNumber>
    </recommendedName>
</protein>
<dbReference type="Pfam" id="PF07519">
    <property type="entry name" value="Tannase"/>
    <property type="match status" value="2"/>
</dbReference>
<comment type="similarity">
    <text evidence="1 10">Belongs to the tannase family.</text>
</comment>
<keyword evidence="4" id="KW-0479">Metal-binding</keyword>
<dbReference type="AlphaFoldDB" id="A0AAD7CTC6"/>
<evidence type="ECO:0000256" key="6">
    <source>
        <dbReference type="ARBA" id="ARBA00022801"/>
    </source>
</evidence>
<keyword evidence="3" id="KW-0858">Xylan degradation</keyword>
<evidence type="ECO:0000256" key="10">
    <source>
        <dbReference type="RuleBase" id="RU361238"/>
    </source>
</evidence>
<evidence type="ECO:0000256" key="2">
    <source>
        <dbReference type="ARBA" id="ARBA00022487"/>
    </source>
</evidence>
<feature type="transmembrane region" description="Helical" evidence="11">
    <location>
        <begin position="517"/>
        <end position="536"/>
    </location>
</feature>
<keyword evidence="2" id="KW-0719">Serine esterase</keyword>
<organism evidence="12 13">
    <name type="scientific">Mycena rosella</name>
    <name type="common">Pink bonnet</name>
    <name type="synonym">Agaricus rosellus</name>
    <dbReference type="NCBI Taxonomy" id="1033263"/>
    <lineage>
        <taxon>Eukaryota</taxon>
        <taxon>Fungi</taxon>
        <taxon>Dikarya</taxon>
        <taxon>Basidiomycota</taxon>
        <taxon>Agaricomycotina</taxon>
        <taxon>Agaricomycetes</taxon>
        <taxon>Agaricomycetidae</taxon>
        <taxon>Agaricales</taxon>
        <taxon>Marasmiineae</taxon>
        <taxon>Mycenaceae</taxon>
        <taxon>Mycena</taxon>
    </lineage>
</organism>
<dbReference type="InterPro" id="IPR029058">
    <property type="entry name" value="AB_hydrolase_fold"/>
</dbReference>
<dbReference type="Proteomes" id="UP001221757">
    <property type="component" value="Unassembled WGS sequence"/>
</dbReference>
<keyword evidence="3" id="KW-0119">Carbohydrate metabolism</keyword>
<comment type="caution">
    <text evidence="12">The sequence shown here is derived from an EMBL/GenBank/DDBJ whole genome shotgun (WGS) entry which is preliminary data.</text>
</comment>
<reference evidence="12" key="1">
    <citation type="submission" date="2023-03" db="EMBL/GenBank/DDBJ databases">
        <title>Massive genome expansion in bonnet fungi (Mycena s.s.) driven by repeated elements and novel gene families across ecological guilds.</title>
        <authorList>
            <consortium name="Lawrence Berkeley National Laboratory"/>
            <person name="Harder C.B."/>
            <person name="Miyauchi S."/>
            <person name="Viragh M."/>
            <person name="Kuo A."/>
            <person name="Thoen E."/>
            <person name="Andreopoulos B."/>
            <person name="Lu D."/>
            <person name="Skrede I."/>
            <person name="Drula E."/>
            <person name="Henrissat B."/>
            <person name="Morin E."/>
            <person name="Kohler A."/>
            <person name="Barry K."/>
            <person name="LaButti K."/>
            <person name="Morin E."/>
            <person name="Salamov A."/>
            <person name="Lipzen A."/>
            <person name="Mereny Z."/>
            <person name="Hegedus B."/>
            <person name="Baldrian P."/>
            <person name="Stursova M."/>
            <person name="Weitz H."/>
            <person name="Taylor A."/>
            <person name="Grigoriev I.V."/>
            <person name="Nagy L.G."/>
            <person name="Martin F."/>
            <person name="Kauserud H."/>
        </authorList>
    </citation>
    <scope>NUCLEOTIDE SEQUENCE</scope>
    <source>
        <strain evidence="12">CBHHK067</strain>
    </source>
</reference>
<keyword evidence="11" id="KW-0472">Membrane</keyword>
<dbReference type="PANTHER" id="PTHR33938">
    <property type="entry name" value="FERULOYL ESTERASE B-RELATED"/>
    <property type="match status" value="1"/>
</dbReference>
<evidence type="ECO:0000256" key="1">
    <source>
        <dbReference type="ARBA" id="ARBA00006249"/>
    </source>
</evidence>
<name>A0AAD7CTC6_MYCRO</name>
<dbReference type="SUPFAM" id="SSF53474">
    <property type="entry name" value="alpha/beta-Hydrolases"/>
    <property type="match status" value="1"/>
</dbReference>
<keyword evidence="11" id="KW-1133">Transmembrane helix</keyword>
<keyword evidence="13" id="KW-1185">Reference proteome</keyword>
<evidence type="ECO:0000313" key="12">
    <source>
        <dbReference type="EMBL" id="KAJ7662861.1"/>
    </source>
</evidence>
<evidence type="ECO:0000256" key="7">
    <source>
        <dbReference type="ARBA" id="ARBA00022837"/>
    </source>
</evidence>
<dbReference type="GO" id="GO:0030600">
    <property type="term" value="F:feruloyl esterase activity"/>
    <property type="evidence" value="ECO:0007669"/>
    <property type="project" value="UniProtKB-EC"/>
</dbReference>
<feature type="non-terminal residue" evidence="12">
    <location>
        <position position="1"/>
    </location>
</feature>
<dbReference type="EMBL" id="JARKIE010000238">
    <property type="protein sequence ID" value="KAJ7662861.1"/>
    <property type="molecule type" value="Genomic_DNA"/>
</dbReference>
<dbReference type="InterPro" id="IPR011118">
    <property type="entry name" value="Tannase/feruloyl_esterase"/>
</dbReference>
<keyword evidence="6 10" id="KW-0378">Hydrolase</keyword>
<keyword evidence="5" id="KW-0732">Signal</keyword>
<dbReference type="GO" id="GO:0045493">
    <property type="term" value="P:xylan catabolic process"/>
    <property type="evidence" value="ECO:0007669"/>
    <property type="project" value="UniProtKB-KW"/>
</dbReference>
<dbReference type="EC" id="3.1.1.-" evidence="10"/>
<evidence type="ECO:0000256" key="3">
    <source>
        <dbReference type="ARBA" id="ARBA00022651"/>
    </source>
</evidence>